<accession>A0A3N0IAH5</accession>
<keyword evidence="2" id="KW-1185">Reference proteome</keyword>
<dbReference type="RefSeq" id="WP_123220010.1">
    <property type="nucleotide sequence ID" value="NZ_JACHYQ010000003.1"/>
</dbReference>
<reference evidence="2" key="1">
    <citation type="submission" date="2018-05" db="EMBL/GenBank/DDBJ databases">
        <title>Genome Sequencing of selected type strains of the family Eggerthellaceae.</title>
        <authorList>
            <person name="Danylec N."/>
            <person name="Stoll D.A."/>
            <person name="Doetsch A."/>
            <person name="Huch M."/>
        </authorList>
    </citation>
    <scope>NUCLEOTIDE SEQUENCE [LARGE SCALE GENOMIC DNA]</scope>
    <source>
        <strain evidence="2">DSM 22006</strain>
    </source>
</reference>
<dbReference type="OrthoDB" id="3229928at2"/>
<evidence type="ECO:0000313" key="2">
    <source>
        <dbReference type="Proteomes" id="UP000271472"/>
    </source>
</evidence>
<dbReference type="AlphaFoldDB" id="A0A3N0IAH5"/>
<dbReference type="Proteomes" id="UP000271472">
    <property type="component" value="Unassembled WGS sequence"/>
</dbReference>
<protein>
    <submittedName>
        <fullName evidence="1">Uncharacterized protein</fullName>
    </submittedName>
</protein>
<gene>
    <name evidence="1" type="ORF">DMP05_08345</name>
</gene>
<proteinExistence type="predicted"/>
<sequence length="277" mass="30228">MHRLSYVSGTGGVEACLDCRSALAGTASGIRGREWDYSIGYMSLSGVTRAARECSLSVAFMRLASADELRRLADRDMSEGTPGRLEVDGWSQRAYVTKAEPSSISRSHVTMSLTVVLLDGVWRKGHTVSFEPLTASSGDGEFLDLPYDLPYDLGVPSTRKYFDGSEWGSAPLKFTIYGPAVNPAIRIDGNWYKADLTVPDGGYLVVDPLASPRAVTLVNADGSTVDAFSKARRGDGLNSGEYIFQPASPGTHEVDWDRSFGFDLTWYEEEGEPPWSR</sequence>
<dbReference type="EMBL" id="QIBZ01000016">
    <property type="protein sequence ID" value="RNM33540.1"/>
    <property type="molecule type" value="Genomic_DNA"/>
</dbReference>
<evidence type="ECO:0000313" key="1">
    <source>
        <dbReference type="EMBL" id="RNM33540.1"/>
    </source>
</evidence>
<dbReference type="GeneID" id="98663152"/>
<name>A0A3N0IAH5_9ACTN</name>
<comment type="caution">
    <text evidence="1">The sequence shown here is derived from an EMBL/GenBank/DDBJ whole genome shotgun (WGS) entry which is preliminary data.</text>
</comment>
<organism evidence="1 2">
    <name type="scientific">Slackia isoflavoniconvertens</name>
    <dbReference type="NCBI Taxonomy" id="572010"/>
    <lineage>
        <taxon>Bacteria</taxon>
        <taxon>Bacillati</taxon>
        <taxon>Actinomycetota</taxon>
        <taxon>Coriobacteriia</taxon>
        <taxon>Eggerthellales</taxon>
        <taxon>Eggerthellaceae</taxon>
        <taxon>Slackia</taxon>
    </lineage>
</organism>